<dbReference type="InterPro" id="IPR003423">
    <property type="entry name" value="OMP_efflux"/>
</dbReference>
<evidence type="ECO:0000256" key="1">
    <source>
        <dbReference type="ARBA" id="ARBA00007613"/>
    </source>
</evidence>
<evidence type="ECO:0000313" key="2">
    <source>
        <dbReference type="EMBL" id="PWG81420.1"/>
    </source>
</evidence>
<dbReference type="PROSITE" id="PS51257">
    <property type="entry name" value="PROKAR_LIPOPROTEIN"/>
    <property type="match status" value="1"/>
</dbReference>
<sequence>MKIMRLTAVWLTFIVVLVFSFSVGTSCSAQEVRRDSVLLSRAKAESLFLSNNYDLILGQYDIDRARAGVITARLFDNPEISYENVLYNPSSRKFFQTSSADGQGQFNVQYSQLIKLAGKRNKAIRLATIDVRRSEYEFSDLLRTLRYSLRTSLNNLHFLQQSAKVYSREISSLEQTLSSFRIQLSKGNVAEKEVLRIQSLLYSVRSEQASLLSEIEEKMAEIRIFTGLPADTEVRVTEPEIQVADIAQHYMQLVDSALSNRPDLKAARAGSEYAALNLQLQKAGAVPDITLSATYDRQGSHVKHYTGLGLSLPLPLFNRNQGAIREAKTEVDANTSLVKQTEMVIRNEVEKAYRSVLRSKEIYSSVPSGFSAGFTRLITEVNANYQKRNISLLEFLDLYNSYRESVLQMNQIQASYLNAQEELNYVTASSFGEALK</sequence>
<organism evidence="2 3">
    <name type="scientific">Pararcticibacter amylolyticus</name>
    <dbReference type="NCBI Taxonomy" id="2173175"/>
    <lineage>
        <taxon>Bacteria</taxon>
        <taxon>Pseudomonadati</taxon>
        <taxon>Bacteroidota</taxon>
        <taxon>Sphingobacteriia</taxon>
        <taxon>Sphingobacteriales</taxon>
        <taxon>Sphingobacteriaceae</taxon>
        <taxon>Pararcticibacter</taxon>
    </lineage>
</organism>
<name>A0A2U2PJ70_9SPHI</name>
<dbReference type="OrthoDB" id="9791261at2"/>
<dbReference type="InterPro" id="IPR010131">
    <property type="entry name" value="MdtP/NodT-like"/>
</dbReference>
<dbReference type="SUPFAM" id="SSF56954">
    <property type="entry name" value="Outer membrane efflux proteins (OEP)"/>
    <property type="match status" value="1"/>
</dbReference>
<dbReference type="AlphaFoldDB" id="A0A2U2PJ70"/>
<comment type="similarity">
    <text evidence="1">Belongs to the outer membrane factor (OMF) (TC 1.B.17) family.</text>
</comment>
<dbReference type="PANTHER" id="PTHR30203">
    <property type="entry name" value="OUTER MEMBRANE CATION EFFLUX PROTEIN"/>
    <property type="match status" value="1"/>
</dbReference>
<protein>
    <submittedName>
        <fullName evidence="2">TolC family protein</fullName>
    </submittedName>
</protein>
<dbReference type="Gene3D" id="1.20.1600.10">
    <property type="entry name" value="Outer membrane efflux proteins (OEP)"/>
    <property type="match status" value="1"/>
</dbReference>
<reference evidence="2 3" key="1">
    <citation type="submission" date="2018-04" db="EMBL/GenBank/DDBJ databases">
        <title>Pedobacter chongqingensis sp. nov., isolated from a rottenly hemp rope.</title>
        <authorList>
            <person name="Cai Y."/>
        </authorList>
    </citation>
    <scope>NUCLEOTIDE SEQUENCE [LARGE SCALE GENOMIC DNA]</scope>
    <source>
        <strain evidence="2 3">FJ4-8</strain>
    </source>
</reference>
<gene>
    <name evidence="2" type="ORF">DDR33_06180</name>
</gene>
<dbReference type="Proteomes" id="UP000245647">
    <property type="component" value="Unassembled WGS sequence"/>
</dbReference>
<evidence type="ECO:0000313" key="3">
    <source>
        <dbReference type="Proteomes" id="UP000245647"/>
    </source>
</evidence>
<dbReference type="RefSeq" id="WP_109414904.1">
    <property type="nucleotide sequence ID" value="NZ_QEAS01000004.1"/>
</dbReference>
<keyword evidence="3" id="KW-1185">Reference proteome</keyword>
<dbReference type="PANTHER" id="PTHR30203:SF23">
    <property type="entry name" value="OUTER MEMBRANE EFFLUX PROTEIN"/>
    <property type="match status" value="1"/>
</dbReference>
<proteinExistence type="inferred from homology"/>
<dbReference type="EMBL" id="QEAS01000004">
    <property type="protein sequence ID" value="PWG81420.1"/>
    <property type="molecule type" value="Genomic_DNA"/>
</dbReference>
<comment type="caution">
    <text evidence="2">The sequence shown here is derived from an EMBL/GenBank/DDBJ whole genome shotgun (WGS) entry which is preliminary data.</text>
</comment>
<dbReference type="Pfam" id="PF02321">
    <property type="entry name" value="OEP"/>
    <property type="match status" value="2"/>
</dbReference>
<dbReference type="GO" id="GO:0015562">
    <property type="term" value="F:efflux transmembrane transporter activity"/>
    <property type="evidence" value="ECO:0007669"/>
    <property type="project" value="InterPro"/>
</dbReference>
<accession>A0A2U2PJ70</accession>